<sequence length="374" mass="42066">MGRRRRSLSSSTRNSSFSIPRDEEYSKGLPFGAVVAHPKLGQHITRRLQIDGLNHGQATTLLRRLLPGLVDLRIRAGIELSPPLEATLLAEPSLKDLQTLSLHTYELLNVPFTPAFSLRSLTSLSSDATATLYRLLENSKSTLTSLTLEDVDGEPTSEEEQRQWLDLLTKVIGPKITYLNVHTITDSIDTVLPGFTNLKVFVTSVEDAVDVLPLLPSPLHTLIFKLQRDDLEWGIPPPLRAIPFINLDRAESMSIPLLASLRHLHLPHHAEETGLQHHGPLFDQRLELLIALRDRGVPFSYGGKSMQCLCCRRPWDGSRPTVDDEQWGVVVDEDDPLEHGYYTRLYGDPELEHGYYTRLDGDPELVWNVEAGNW</sequence>
<evidence type="ECO:0000313" key="3">
    <source>
        <dbReference type="Proteomes" id="UP000193467"/>
    </source>
</evidence>
<proteinExistence type="predicted"/>
<evidence type="ECO:0000313" key="2">
    <source>
        <dbReference type="EMBL" id="ORY78902.1"/>
    </source>
</evidence>
<accession>A0A1Y2F4U4</accession>
<reference evidence="2 3" key="1">
    <citation type="submission" date="2016-07" db="EMBL/GenBank/DDBJ databases">
        <title>Pervasive Adenine N6-methylation of Active Genes in Fungi.</title>
        <authorList>
            <consortium name="DOE Joint Genome Institute"/>
            <person name="Mondo S.J."/>
            <person name="Dannebaum R.O."/>
            <person name="Kuo R.C."/>
            <person name="Labutti K."/>
            <person name="Haridas S."/>
            <person name="Kuo A."/>
            <person name="Salamov A."/>
            <person name="Ahrendt S.R."/>
            <person name="Lipzen A."/>
            <person name="Sullivan W."/>
            <person name="Andreopoulos W.B."/>
            <person name="Clum A."/>
            <person name="Lindquist E."/>
            <person name="Daum C."/>
            <person name="Ramamoorthy G.K."/>
            <person name="Gryganskyi A."/>
            <person name="Culley D."/>
            <person name="Magnuson J.K."/>
            <person name="James T.Y."/>
            <person name="O'Malley M.A."/>
            <person name="Stajich J.E."/>
            <person name="Spatafora J.W."/>
            <person name="Visel A."/>
            <person name="Grigoriev I.V."/>
        </authorList>
    </citation>
    <scope>NUCLEOTIDE SEQUENCE [LARGE SCALE GENOMIC DNA]</scope>
    <source>
        <strain evidence="2 3">62-1032</strain>
    </source>
</reference>
<feature type="compositionally biased region" description="Low complexity" evidence="1">
    <location>
        <begin position="8"/>
        <end position="19"/>
    </location>
</feature>
<evidence type="ECO:0000256" key="1">
    <source>
        <dbReference type="SAM" id="MobiDB-lite"/>
    </source>
</evidence>
<keyword evidence="3" id="KW-1185">Reference proteome</keyword>
<protein>
    <submittedName>
        <fullName evidence="2">Uncharacterized protein</fullName>
    </submittedName>
</protein>
<organism evidence="2 3">
    <name type="scientific">Leucosporidium creatinivorum</name>
    <dbReference type="NCBI Taxonomy" id="106004"/>
    <lineage>
        <taxon>Eukaryota</taxon>
        <taxon>Fungi</taxon>
        <taxon>Dikarya</taxon>
        <taxon>Basidiomycota</taxon>
        <taxon>Pucciniomycotina</taxon>
        <taxon>Microbotryomycetes</taxon>
        <taxon>Leucosporidiales</taxon>
        <taxon>Leucosporidium</taxon>
    </lineage>
</organism>
<dbReference type="EMBL" id="MCGR01000028">
    <property type="protein sequence ID" value="ORY78902.1"/>
    <property type="molecule type" value="Genomic_DNA"/>
</dbReference>
<comment type="caution">
    <text evidence="2">The sequence shown here is derived from an EMBL/GenBank/DDBJ whole genome shotgun (WGS) entry which is preliminary data.</text>
</comment>
<gene>
    <name evidence="2" type="ORF">BCR35DRAFT_100381</name>
</gene>
<dbReference type="Proteomes" id="UP000193467">
    <property type="component" value="Unassembled WGS sequence"/>
</dbReference>
<dbReference type="InParanoid" id="A0A1Y2F4U4"/>
<feature type="region of interest" description="Disordered" evidence="1">
    <location>
        <begin position="1"/>
        <end position="21"/>
    </location>
</feature>
<dbReference type="AlphaFoldDB" id="A0A1Y2F4U4"/>
<name>A0A1Y2F4U4_9BASI</name>